<keyword evidence="2" id="KW-1133">Transmembrane helix</keyword>
<feature type="transmembrane region" description="Helical" evidence="2">
    <location>
        <begin position="27"/>
        <end position="48"/>
    </location>
</feature>
<feature type="transmembrane region" description="Helical" evidence="2">
    <location>
        <begin position="161"/>
        <end position="181"/>
    </location>
</feature>
<proteinExistence type="predicted"/>
<evidence type="ECO:0008006" key="4">
    <source>
        <dbReference type="Google" id="ProtNLM"/>
    </source>
</evidence>
<accession>A0A3B1DU39</accession>
<dbReference type="AlphaFoldDB" id="A0A3B1DU39"/>
<keyword evidence="2" id="KW-0812">Transmembrane</keyword>
<organism evidence="3">
    <name type="scientific">hydrothermal vent metagenome</name>
    <dbReference type="NCBI Taxonomy" id="652676"/>
    <lineage>
        <taxon>unclassified sequences</taxon>
        <taxon>metagenomes</taxon>
        <taxon>ecological metagenomes</taxon>
    </lineage>
</organism>
<feature type="region of interest" description="Disordered" evidence="1">
    <location>
        <begin position="846"/>
        <end position="873"/>
    </location>
</feature>
<feature type="transmembrane region" description="Helical" evidence="2">
    <location>
        <begin position="68"/>
        <end position="88"/>
    </location>
</feature>
<dbReference type="EMBL" id="UOGL01000239">
    <property type="protein sequence ID" value="VAX38650.1"/>
    <property type="molecule type" value="Genomic_DNA"/>
</dbReference>
<gene>
    <name evidence="3" type="ORF">MNBD_PLANCTO02-317</name>
</gene>
<name>A0A3B1DU39_9ZZZZ</name>
<evidence type="ECO:0000256" key="1">
    <source>
        <dbReference type="SAM" id="MobiDB-lite"/>
    </source>
</evidence>
<sequence length="873" mass="100496">MSQHNFNNVRPEILSILDRLRSKIRKYVFLEGFMLVLSVVALLFWAGLTINWVYFKASNLELPYWFRAFFNIASLCLIVLTFLVWVVTRTMRHFKTKSLALILEQHFPELDDRLITAVEVKESVADNESFLTEEMRNLTIQNVTQETKNLDISDVFSRKPLAKAIIATIVLFISIGGLWIANAQAVENWYNAYIKMENRYWKRETQLNVTVLAYPGERIKKFHNGEYKHPKEVDLKIVITVPEGNNSQGKPWKIPEHVKIIHGLVNKEGEFVKYVRDSSICTKMGDRKFTYLFEKLDQNMKFWVDGGDFISPKPFSVSIVDAPTTNRTEYTPYYPEYTLLNDIDAWENNGKPYSEVADSTTLSLPFETQFLLQPEFNKPINNVRIEGKNFKLSFGDFPSDDAKPGTTAPFSAKWLTINDEKQITETILIPQELARTFISSDGMKLNLPLFITASIEKVIKEKKEVVLPEINGKVPLPNAFAIAPGKLTLYLEDRDGIASVVPVQITIKGIVDTTPIIDTEPVGIDTMITRKSSVPFSGTVKDKKYGVAKSYFKYKINGNGEARIRQFQTPPLPKTEQEFVLKQLVPWSGESELIRKYFKKRDVERFDVKSLDMKIGQKLTIWVYAEDADNFNGPHKSESTQIIFTIVDKDTLQAAIYAKEVDFRNQFSQTIEAVTKKREGLNSYLNQIIQISDIRKLKEKTDKDRENLKRLLQLIKRSGQNPLFSLGTSHVECKTLQENYEEIIEKLVNNGIHKRHVVKEQIEKIILPLKQINSERFVAIENSLSLFKLANKKGKYPVENIKNSIEEIDEMLIQMNDVLKEMKKMMDIHELSVRMAEMIKAQEEIKKKVQAKHAGGLEDDDDDDDDNDKKKKK</sequence>
<keyword evidence="2" id="KW-0472">Membrane</keyword>
<evidence type="ECO:0000313" key="3">
    <source>
        <dbReference type="EMBL" id="VAX38650.1"/>
    </source>
</evidence>
<feature type="compositionally biased region" description="Acidic residues" evidence="1">
    <location>
        <begin position="857"/>
        <end position="866"/>
    </location>
</feature>
<reference evidence="3" key="1">
    <citation type="submission" date="2018-06" db="EMBL/GenBank/DDBJ databases">
        <authorList>
            <person name="Zhirakovskaya E."/>
        </authorList>
    </citation>
    <scope>NUCLEOTIDE SEQUENCE</scope>
</reference>
<evidence type="ECO:0000256" key="2">
    <source>
        <dbReference type="SAM" id="Phobius"/>
    </source>
</evidence>
<protein>
    <recommendedName>
        <fullName evidence="4">DUF4175 family protein</fullName>
    </recommendedName>
</protein>